<name>A0A7K1V308_9NOCA</name>
<evidence type="ECO:0000313" key="3">
    <source>
        <dbReference type="EMBL" id="MVU80882.1"/>
    </source>
</evidence>
<evidence type="ECO:0000256" key="1">
    <source>
        <dbReference type="SAM" id="MobiDB-lite"/>
    </source>
</evidence>
<dbReference type="EMBL" id="WRPP01000005">
    <property type="protein sequence ID" value="MVU80882.1"/>
    <property type="molecule type" value="Genomic_DNA"/>
</dbReference>
<evidence type="ECO:0000256" key="2">
    <source>
        <dbReference type="SAM" id="SignalP"/>
    </source>
</evidence>
<dbReference type="RefSeq" id="WP_157390437.1">
    <property type="nucleotide sequence ID" value="NZ_WRPP01000005.1"/>
</dbReference>
<proteinExistence type="predicted"/>
<keyword evidence="2" id="KW-0732">Signal</keyword>
<accession>A0A7K1V308</accession>
<dbReference type="AlphaFoldDB" id="A0A7K1V308"/>
<keyword evidence="4" id="KW-1185">Reference proteome</keyword>
<feature type="region of interest" description="Disordered" evidence="1">
    <location>
        <begin position="29"/>
        <end position="59"/>
    </location>
</feature>
<feature type="chain" id="PRO_5029816833" description="Glycine zipper family protein" evidence="2">
    <location>
        <begin position="27"/>
        <end position="283"/>
    </location>
</feature>
<evidence type="ECO:0000313" key="4">
    <source>
        <dbReference type="Proteomes" id="UP000466794"/>
    </source>
</evidence>
<reference evidence="3 4" key="1">
    <citation type="submission" date="2019-12" db="EMBL/GenBank/DDBJ databases">
        <title>Nocardia sp. nov. ET3-3 isolated from soil.</title>
        <authorList>
            <person name="Kanchanasin P."/>
            <person name="Tanasupawat S."/>
            <person name="Yuki M."/>
            <person name="Kudo T."/>
        </authorList>
    </citation>
    <scope>NUCLEOTIDE SEQUENCE [LARGE SCALE GENOMIC DNA]</scope>
    <source>
        <strain evidence="3 4">ET3-3</strain>
    </source>
</reference>
<organism evidence="3 4">
    <name type="scientific">Nocardia terrae</name>
    <dbReference type="NCBI Taxonomy" id="2675851"/>
    <lineage>
        <taxon>Bacteria</taxon>
        <taxon>Bacillati</taxon>
        <taxon>Actinomycetota</taxon>
        <taxon>Actinomycetes</taxon>
        <taxon>Mycobacteriales</taxon>
        <taxon>Nocardiaceae</taxon>
        <taxon>Nocardia</taxon>
    </lineage>
</organism>
<gene>
    <name evidence="3" type="ORF">GPX89_26980</name>
</gene>
<dbReference type="Proteomes" id="UP000466794">
    <property type="component" value="Unassembled WGS sequence"/>
</dbReference>
<feature type="signal peptide" evidence="2">
    <location>
        <begin position="1"/>
        <end position="26"/>
    </location>
</feature>
<comment type="caution">
    <text evidence="3">The sequence shown here is derived from an EMBL/GenBank/DDBJ whole genome shotgun (WGS) entry which is preliminary data.</text>
</comment>
<evidence type="ECO:0008006" key="5">
    <source>
        <dbReference type="Google" id="ProtNLM"/>
    </source>
</evidence>
<protein>
    <recommendedName>
        <fullName evidence="5">Glycine zipper family protein</fullName>
    </recommendedName>
</protein>
<sequence>MSDLRGYAVLAAVPVIFAFGSGTAGAQPAEFGQPAADRLSPTETPGAIADPDPHSLRLGTATVPLPEGIDPLLRDQAQVYADGVQQQITTALDGAGIPRGEADRRIAATVGGAVIGAAVGKVAVFPLEIVGCGVGAVVGAVAGGVIGGLPTVGAGAPVGAAVGGVAGCLLGGLAVAIPVDVIGLVGGAVIGGAAGGALSTGGDVSLPDTDPSLVNAPAPQADPPALEPAAEMAEAATAISPDADAAVTSLRSAIATMPPLAPSALGMLTQPANDLLAAVQAAL</sequence>